<dbReference type="Gene3D" id="2.10.10.20">
    <property type="entry name" value="Carbohydrate-binding module superfamily 5/12"/>
    <property type="match status" value="1"/>
</dbReference>
<protein>
    <recommendedName>
        <fullName evidence="3">Chitin-binding type-3 domain-containing protein</fullName>
    </recommendedName>
</protein>
<dbReference type="Pfam" id="PF02839">
    <property type="entry name" value="CBM_5_12"/>
    <property type="match status" value="1"/>
</dbReference>
<dbReference type="GO" id="GO:0030246">
    <property type="term" value="F:carbohydrate binding"/>
    <property type="evidence" value="ECO:0007669"/>
    <property type="project" value="InterPro"/>
</dbReference>
<evidence type="ECO:0000259" key="3">
    <source>
        <dbReference type="SMART" id="SM00495"/>
    </source>
</evidence>
<dbReference type="AlphaFoldDB" id="A0A418YGI8"/>
<evidence type="ECO:0000256" key="2">
    <source>
        <dbReference type="SAM" id="SignalP"/>
    </source>
</evidence>
<evidence type="ECO:0000256" key="1">
    <source>
        <dbReference type="ARBA" id="ARBA00022801"/>
    </source>
</evidence>
<proteinExistence type="predicted"/>
<dbReference type="CDD" id="cd12215">
    <property type="entry name" value="ChiC_BD"/>
    <property type="match status" value="1"/>
</dbReference>
<comment type="caution">
    <text evidence="4">The sequence shown here is derived from an EMBL/GenBank/DDBJ whole genome shotgun (WGS) entry which is preliminary data.</text>
</comment>
<dbReference type="InterPro" id="IPR036573">
    <property type="entry name" value="CBM_sf_5/12"/>
</dbReference>
<gene>
    <name evidence="4" type="ORF">D1Z90_07565</name>
</gene>
<name>A0A418YGI8_9GAMM</name>
<sequence>MIVKNIIKAAVCAALLGAGAQAYAQNEPMPLTDNGKHFLADSHISVSDKVLARFAAHPAITGEIPSPNSLQAQLDHLSSYQTAIPRSTQFVLSEFEFRVLTAYLDKPDDKVLAQFLAFYYLQDSLLKRRNVSGTQLKNSILADYFLNRVDDLYATEPWTERLKNRNEKKLNRYFNLEKAITYNEDHQAHLDFYNTFNYQEGERFQVAAALLDDFVNDPTNVFTGFLIKASNTWIGGETDFDDPSILHNFVIASYFSKHTIDRAQQMEQNWLQDPANDRFRLAPILGGLSVLDRGWLARVHQDQDAISALTDEHRLWREIHPLFHAFTVGLDFFEANDKFMEGFFAWGTALSTNCPEIRTCMDRPRFSFNILGMIVGYVDYLTKLGALEDARNLLQWQYAPQLEFNNWTLGQEAWQHRVDNLDAIAALYHNDDPSDDPNFFFVKTKKWGGKTSTCQTCHQAQERHWSDEDKATVIPHIDDILTIENWPLVSTTWYGAIKQPCHSLPQWQSKQSYQQGDLVQLNGVQYQAKWWTYAEWPAHSGQWDVWQAIGSCDASL</sequence>
<dbReference type="EMBL" id="QZCH01000007">
    <property type="protein sequence ID" value="RJG48708.1"/>
    <property type="molecule type" value="Genomic_DNA"/>
</dbReference>
<dbReference type="SMART" id="SM00495">
    <property type="entry name" value="ChtBD3"/>
    <property type="match status" value="1"/>
</dbReference>
<dbReference type="Proteomes" id="UP000283255">
    <property type="component" value="Unassembled WGS sequence"/>
</dbReference>
<dbReference type="GO" id="GO:0004553">
    <property type="term" value="F:hydrolase activity, hydrolyzing O-glycosyl compounds"/>
    <property type="evidence" value="ECO:0007669"/>
    <property type="project" value="InterPro"/>
</dbReference>
<feature type="domain" description="Chitin-binding type-3" evidence="3">
    <location>
        <begin position="504"/>
        <end position="549"/>
    </location>
</feature>
<reference evidence="4 5" key="2">
    <citation type="submission" date="2019-01" db="EMBL/GenBank/DDBJ databases">
        <title>Motilimonas pumilus sp. nov., isolated from the gut of sea cucumber (Apostichopus japonicus).</title>
        <authorList>
            <person name="Wang F.-Q."/>
            <person name="Ren L.-H."/>
            <person name="Lin Y.-W."/>
            <person name="Sun G.-H."/>
            <person name="Du Z.-J."/>
            <person name="Zhao J.-X."/>
            <person name="Liu X.-J."/>
            <person name="Liu L.-J."/>
        </authorList>
    </citation>
    <scope>NUCLEOTIDE SEQUENCE [LARGE SCALE GENOMIC DNA]</scope>
    <source>
        <strain evidence="4 5">PLHSC7-2</strain>
    </source>
</reference>
<evidence type="ECO:0000313" key="5">
    <source>
        <dbReference type="Proteomes" id="UP000283255"/>
    </source>
</evidence>
<keyword evidence="1" id="KW-0378">Hydrolase</keyword>
<dbReference type="InterPro" id="IPR003610">
    <property type="entry name" value="CBM5/12"/>
</dbReference>
<evidence type="ECO:0000313" key="4">
    <source>
        <dbReference type="EMBL" id="RJG48708.1"/>
    </source>
</evidence>
<reference evidence="4 5" key="1">
    <citation type="submission" date="2018-09" db="EMBL/GenBank/DDBJ databases">
        <authorList>
            <person name="Wang F."/>
        </authorList>
    </citation>
    <scope>NUCLEOTIDE SEQUENCE [LARGE SCALE GENOMIC DNA]</scope>
    <source>
        <strain evidence="4 5">PLHSC7-2</strain>
    </source>
</reference>
<feature type="signal peptide" evidence="2">
    <location>
        <begin position="1"/>
        <end position="24"/>
    </location>
</feature>
<keyword evidence="5" id="KW-1185">Reference proteome</keyword>
<feature type="chain" id="PRO_5019432949" description="Chitin-binding type-3 domain-containing protein" evidence="2">
    <location>
        <begin position="25"/>
        <end position="556"/>
    </location>
</feature>
<keyword evidence="2" id="KW-0732">Signal</keyword>
<organism evidence="4 5">
    <name type="scientific">Motilimonas pumila</name>
    <dbReference type="NCBI Taxonomy" id="2303987"/>
    <lineage>
        <taxon>Bacteria</taxon>
        <taxon>Pseudomonadati</taxon>
        <taxon>Pseudomonadota</taxon>
        <taxon>Gammaproteobacteria</taxon>
        <taxon>Alteromonadales</taxon>
        <taxon>Alteromonadales genera incertae sedis</taxon>
        <taxon>Motilimonas</taxon>
    </lineage>
</organism>
<dbReference type="GO" id="GO:0005576">
    <property type="term" value="C:extracellular region"/>
    <property type="evidence" value="ECO:0007669"/>
    <property type="project" value="InterPro"/>
</dbReference>
<dbReference type="GO" id="GO:0005975">
    <property type="term" value="P:carbohydrate metabolic process"/>
    <property type="evidence" value="ECO:0007669"/>
    <property type="project" value="InterPro"/>
</dbReference>
<accession>A0A418YGI8</accession>
<dbReference type="SUPFAM" id="SSF51055">
    <property type="entry name" value="Carbohydrate binding domain"/>
    <property type="match status" value="1"/>
</dbReference>